<feature type="compositionally biased region" description="Polar residues" evidence="4">
    <location>
        <begin position="464"/>
        <end position="474"/>
    </location>
</feature>
<feature type="compositionally biased region" description="Low complexity" evidence="4">
    <location>
        <begin position="1116"/>
        <end position="1125"/>
    </location>
</feature>
<feature type="compositionally biased region" description="Basic residues" evidence="4">
    <location>
        <begin position="341"/>
        <end position="350"/>
    </location>
</feature>
<sequence length="1410" mass="154253">MASHDPDSVATVPSQVLGLLQDFMQTHWEQPNRVANAQHSDEQPASNNEKSATVPESAERSCPSPPTATTKPPSLRTSKSAPDMEISPENDMTKAPMMLNRAQSYQFGGDFGGDTQELTSQELRESISISMSRPIETPGTAQRTQKEGDNGYINLESEWDIQGFEEDFLRDETQTERPAPTTPAWSKDRDAEMPTTTKKTPHYSQFFGAANPVMTASQLIDQTQQASSPPVDRTYSDPIDHRPSPGERSSPSMVWFSNSSPDLGRTIRPSTAPGEPRAFYRSMQESQALRTSRAAFQSPGRPESVGDDDEIEEEPFNTKRRKIRRALSDNALRVTAPARPGSRRSWKKGSRQSMIDLTTPAPAKRQRVKFEDLKEQDENTEHFESLEEEAEEPLHDEEYVATPLGSVQDDEYDEFSQNIVSQANEPQDDASTVASLDPIDQEMDEQPPEEVEEEGTRLQERSTQRSTIADSQQDLAPPAIIRHVQHSSTTSFVPGSQHAGKTSEDQALLALSQRRNRVAASQVDREDSNGAEKLPSSPPLLRVSSTLPEDSVEASLARQDMLEKFKSSTVPGEIPESDLAENEASRLEVAVVENGNEDTQDTARDGAPFSTARTHVSGSVESPARRSVVPSPRKPSQSQRSHLTDPSPRKLAGVRRFADFATNGTSTNGSFDIEADVDDVMLGVITEEDQQVWDRTSGLSDLPRMNKRRKLDKSGSSRTTSTNSNVAQDNHSVLVEESVDEQANGVIAESEPDIPRPESPPVALRDSPNKANEMLPPENKGKLKAAPDDVVSESVMLREKAGSDAVSQLVRARGTAAAKKAKQVTYGRSSRRKSSRAKSITADEDVIEEDQTSTKATSAMDHGMDQSLDAGVEEPHAAVEQSILSMDVGAPHDLAVNRGQQPSNNLSRDDMTALNLNPKRVFALFKGAPLAFYPATWMGSSPDSATFKIRFDDGAETNIETQHVKTLDLRIDDSIKVNVPGLRNKTWRIAGFGGPAQTREERGFATDANGHIRVKIQAKSSRNSLSNDASSEAAGDADDVREVLVEHIYLTNTMWPSFADRQFTPPAKIRADRAQTPLAHEGTPESEPPPSRSRRAIVPTAKAKGSGLRLSHLRDTSTSSSRSANSTGIFSGMAFAVTYVSNDAQKADVTRLIGRHGGMILDGGFEELFELPNIGEASTEPSKEAPQKKADEPETGLRLKPEYKDLGFVALIADKHSRRAKYMQALALGLPTLSGRWIIDSLDPSKNKSTGTVDPLPWERFLLAAGESAYLGGAVRSRTLQPYEIASAELSATISTRALLLDGENVLIVAPKKDKAGWEKRRTYAFLTLALGAGEVKRVYDLGEAKALIEEDPTSPKWLYVEGSVAKAKDALLHTAGKKRKRSEALDKGNVRIVDDEFVVQSLILGALHE</sequence>
<feature type="compositionally biased region" description="Acidic residues" evidence="4">
    <location>
        <begin position="842"/>
        <end position="851"/>
    </location>
</feature>
<dbReference type="Proteomes" id="UP000799537">
    <property type="component" value="Unassembled WGS sequence"/>
</dbReference>
<dbReference type="GeneID" id="54558059"/>
<dbReference type="PROSITE" id="PS50172">
    <property type="entry name" value="BRCT"/>
    <property type="match status" value="1"/>
</dbReference>
<evidence type="ECO:0000256" key="4">
    <source>
        <dbReference type="SAM" id="MobiDB-lite"/>
    </source>
</evidence>
<keyword evidence="2" id="KW-0227">DNA damage</keyword>
<feature type="compositionally biased region" description="Low complexity" evidence="4">
    <location>
        <begin position="539"/>
        <end position="548"/>
    </location>
</feature>
<feature type="compositionally biased region" description="Polar residues" evidence="4">
    <location>
        <begin position="247"/>
        <end position="261"/>
    </location>
</feature>
<feature type="region of interest" description="Disordered" evidence="4">
    <location>
        <begin position="28"/>
        <end position="149"/>
    </location>
</feature>
<dbReference type="GO" id="GO:0005634">
    <property type="term" value="C:nucleus"/>
    <property type="evidence" value="ECO:0007669"/>
    <property type="project" value="UniProtKB-SubCell"/>
</dbReference>
<feature type="region of interest" description="Disordered" evidence="4">
    <location>
        <begin position="695"/>
        <end position="731"/>
    </location>
</feature>
<feature type="compositionally biased region" description="Basic and acidic residues" evidence="4">
    <location>
        <begin position="234"/>
        <end position="245"/>
    </location>
</feature>
<gene>
    <name evidence="6" type="ORF">M409DRAFT_19105</name>
</gene>
<name>A0A6A6CVS0_ZASCE</name>
<feature type="compositionally biased region" description="Polar residues" evidence="4">
    <location>
        <begin position="214"/>
        <end position="228"/>
    </location>
</feature>
<dbReference type="RefSeq" id="XP_033672024.1">
    <property type="nucleotide sequence ID" value="XM_033804787.1"/>
</dbReference>
<dbReference type="InterPro" id="IPR047252">
    <property type="entry name" value="TP53BP1-like"/>
</dbReference>
<feature type="region of interest" description="Disordered" evidence="4">
    <location>
        <begin position="815"/>
        <end position="859"/>
    </location>
</feature>
<dbReference type="Gene3D" id="3.40.50.10190">
    <property type="entry name" value="BRCT domain"/>
    <property type="match status" value="1"/>
</dbReference>
<evidence type="ECO:0000256" key="2">
    <source>
        <dbReference type="ARBA" id="ARBA00022763"/>
    </source>
</evidence>
<feature type="domain" description="BRCT" evidence="5">
    <location>
        <begin position="1125"/>
        <end position="1242"/>
    </location>
</feature>
<keyword evidence="7" id="KW-1185">Reference proteome</keyword>
<dbReference type="GO" id="GO:0042393">
    <property type="term" value="F:histone binding"/>
    <property type="evidence" value="ECO:0007669"/>
    <property type="project" value="TreeGrafter"/>
</dbReference>
<feature type="region of interest" description="Disordered" evidence="4">
    <location>
        <begin position="747"/>
        <end position="787"/>
    </location>
</feature>
<feature type="region of interest" description="Disordered" evidence="4">
    <location>
        <begin position="170"/>
        <end position="651"/>
    </location>
</feature>
<evidence type="ECO:0000313" key="7">
    <source>
        <dbReference type="Proteomes" id="UP000799537"/>
    </source>
</evidence>
<feature type="compositionally biased region" description="Low complexity" evidence="4">
    <location>
        <begin position="619"/>
        <end position="641"/>
    </location>
</feature>
<feature type="compositionally biased region" description="Polar residues" evidence="4">
    <location>
        <begin position="415"/>
        <end position="434"/>
    </location>
</feature>
<evidence type="ECO:0000313" key="6">
    <source>
        <dbReference type="EMBL" id="KAF2171135.1"/>
    </source>
</evidence>
<feature type="compositionally biased region" description="Low complexity" evidence="4">
    <location>
        <begin position="714"/>
        <end position="725"/>
    </location>
</feature>
<dbReference type="CDD" id="cd17745">
    <property type="entry name" value="BRCT_p53bp1_rpt1"/>
    <property type="match status" value="1"/>
</dbReference>
<dbReference type="InterPro" id="IPR001357">
    <property type="entry name" value="BRCT_dom"/>
</dbReference>
<reference evidence="6" key="1">
    <citation type="journal article" date="2020" name="Stud. Mycol.">
        <title>101 Dothideomycetes genomes: a test case for predicting lifestyles and emergence of pathogens.</title>
        <authorList>
            <person name="Haridas S."/>
            <person name="Albert R."/>
            <person name="Binder M."/>
            <person name="Bloem J."/>
            <person name="Labutti K."/>
            <person name="Salamov A."/>
            <person name="Andreopoulos B."/>
            <person name="Baker S."/>
            <person name="Barry K."/>
            <person name="Bills G."/>
            <person name="Bluhm B."/>
            <person name="Cannon C."/>
            <person name="Castanera R."/>
            <person name="Culley D."/>
            <person name="Daum C."/>
            <person name="Ezra D."/>
            <person name="Gonzalez J."/>
            <person name="Henrissat B."/>
            <person name="Kuo A."/>
            <person name="Liang C."/>
            <person name="Lipzen A."/>
            <person name="Lutzoni F."/>
            <person name="Magnuson J."/>
            <person name="Mondo S."/>
            <person name="Nolan M."/>
            <person name="Ohm R."/>
            <person name="Pangilinan J."/>
            <person name="Park H.-J."/>
            <person name="Ramirez L."/>
            <person name="Alfaro M."/>
            <person name="Sun H."/>
            <person name="Tritt A."/>
            <person name="Yoshinaga Y."/>
            <person name="Zwiers L.-H."/>
            <person name="Turgeon B."/>
            <person name="Goodwin S."/>
            <person name="Spatafora J."/>
            <person name="Crous P."/>
            <person name="Grigoriev I."/>
        </authorList>
    </citation>
    <scope>NUCLEOTIDE SEQUENCE</scope>
    <source>
        <strain evidence="6">ATCC 36951</strain>
    </source>
</reference>
<dbReference type="GO" id="GO:0045944">
    <property type="term" value="P:positive regulation of transcription by RNA polymerase II"/>
    <property type="evidence" value="ECO:0007669"/>
    <property type="project" value="TreeGrafter"/>
</dbReference>
<accession>A0A6A6CVS0</accession>
<feature type="compositionally biased region" description="Low complexity" evidence="4">
    <location>
        <begin position="1020"/>
        <end position="1034"/>
    </location>
</feature>
<feature type="compositionally biased region" description="Acidic residues" evidence="4">
    <location>
        <begin position="305"/>
        <end position="315"/>
    </location>
</feature>
<organism evidence="6 7">
    <name type="scientific">Zasmidium cellare ATCC 36951</name>
    <dbReference type="NCBI Taxonomy" id="1080233"/>
    <lineage>
        <taxon>Eukaryota</taxon>
        <taxon>Fungi</taxon>
        <taxon>Dikarya</taxon>
        <taxon>Ascomycota</taxon>
        <taxon>Pezizomycotina</taxon>
        <taxon>Dothideomycetes</taxon>
        <taxon>Dothideomycetidae</taxon>
        <taxon>Mycosphaerellales</taxon>
        <taxon>Mycosphaerellaceae</taxon>
        <taxon>Zasmidium</taxon>
    </lineage>
</organism>
<dbReference type="Pfam" id="PF18115">
    <property type="entry name" value="Tudor_3"/>
    <property type="match status" value="1"/>
</dbReference>
<feature type="region of interest" description="Disordered" evidence="4">
    <location>
        <begin position="1018"/>
        <end position="1037"/>
    </location>
</feature>
<feature type="region of interest" description="Disordered" evidence="4">
    <location>
        <begin position="1072"/>
        <end position="1125"/>
    </location>
</feature>
<feature type="compositionally biased region" description="Polar residues" evidence="4">
    <location>
        <begin position="28"/>
        <end position="51"/>
    </location>
</feature>
<dbReference type="GO" id="GO:0000077">
    <property type="term" value="P:DNA damage checkpoint signaling"/>
    <property type="evidence" value="ECO:0007669"/>
    <property type="project" value="TreeGrafter"/>
</dbReference>
<evidence type="ECO:0000256" key="1">
    <source>
        <dbReference type="ARBA" id="ARBA00004123"/>
    </source>
</evidence>
<feature type="compositionally biased region" description="Basic and acidic residues" evidence="4">
    <location>
        <begin position="368"/>
        <end position="385"/>
    </location>
</feature>
<dbReference type="CDD" id="cd17724">
    <property type="entry name" value="BRCT_p53bp1_rpt2"/>
    <property type="match status" value="1"/>
</dbReference>
<feature type="compositionally biased region" description="Acidic residues" evidence="4">
    <location>
        <begin position="439"/>
        <end position="453"/>
    </location>
</feature>
<dbReference type="Gene3D" id="2.30.30.140">
    <property type="match status" value="1"/>
</dbReference>
<dbReference type="SUPFAM" id="SSF52113">
    <property type="entry name" value="BRCT domain"/>
    <property type="match status" value="1"/>
</dbReference>
<protein>
    <recommendedName>
        <fullName evidence="5">BRCT domain-containing protein</fullName>
    </recommendedName>
</protein>
<proteinExistence type="predicted"/>
<evidence type="ECO:0000259" key="5">
    <source>
        <dbReference type="PROSITE" id="PS50172"/>
    </source>
</evidence>
<feature type="compositionally biased region" description="Polar residues" evidence="4">
    <location>
        <begin position="116"/>
        <end position="131"/>
    </location>
</feature>
<dbReference type="InterPro" id="IPR047250">
    <property type="entry name" value="BRCT_p53bp1-like_rpt2"/>
</dbReference>
<dbReference type="EMBL" id="ML993584">
    <property type="protein sequence ID" value="KAF2171135.1"/>
    <property type="molecule type" value="Genomic_DNA"/>
</dbReference>
<feature type="compositionally biased region" description="Basic and acidic residues" evidence="4">
    <location>
        <begin position="454"/>
        <end position="463"/>
    </location>
</feature>
<keyword evidence="3" id="KW-0539">Nucleus</keyword>
<feature type="region of interest" description="Disordered" evidence="4">
    <location>
        <begin position="1176"/>
        <end position="1196"/>
    </location>
</feature>
<dbReference type="InterPro" id="IPR041297">
    <property type="entry name" value="Crb2_Tudor"/>
</dbReference>
<dbReference type="OrthoDB" id="129353at2759"/>
<dbReference type="InterPro" id="IPR036420">
    <property type="entry name" value="BRCT_dom_sf"/>
</dbReference>
<feature type="compositionally biased region" description="Basic and acidic residues" evidence="4">
    <location>
        <begin position="1181"/>
        <end position="1196"/>
    </location>
</feature>
<dbReference type="PANTHER" id="PTHR15321:SF3">
    <property type="entry name" value="TP53-BINDING PROTEIN 1"/>
    <property type="match status" value="1"/>
</dbReference>
<evidence type="ECO:0000256" key="3">
    <source>
        <dbReference type="ARBA" id="ARBA00023242"/>
    </source>
</evidence>
<comment type="subcellular location">
    <subcellularLocation>
        <location evidence="1">Nucleus</location>
    </subcellularLocation>
</comment>
<dbReference type="InterPro" id="IPR047249">
    <property type="entry name" value="BRCT_p53bp1-like_rpt1"/>
</dbReference>
<dbReference type="PANTHER" id="PTHR15321">
    <property type="entry name" value="TUMOR SUPPRESSOR P53-BINDING PROTEIN 1"/>
    <property type="match status" value="1"/>
</dbReference>